<feature type="compositionally biased region" description="Polar residues" evidence="3">
    <location>
        <begin position="1"/>
        <end position="11"/>
    </location>
</feature>
<evidence type="ECO:0000259" key="4">
    <source>
        <dbReference type="PROSITE" id="PS50961"/>
    </source>
</evidence>
<dbReference type="GO" id="GO:0031047">
    <property type="term" value="P:regulatory ncRNA-mediated gene silencing"/>
    <property type="evidence" value="ECO:0007669"/>
    <property type="project" value="InterPro"/>
</dbReference>
<dbReference type="Pfam" id="PF09692">
    <property type="entry name" value="Arb1"/>
    <property type="match status" value="1"/>
</dbReference>
<dbReference type="OrthoDB" id="435402at2759"/>
<dbReference type="PROSITE" id="PS50961">
    <property type="entry name" value="HTH_LA"/>
    <property type="match status" value="1"/>
</dbReference>
<evidence type="ECO:0000256" key="1">
    <source>
        <dbReference type="ARBA" id="ARBA00022884"/>
    </source>
</evidence>
<dbReference type="RefSeq" id="XP_033597826.1">
    <property type="nucleotide sequence ID" value="XM_033744450.1"/>
</dbReference>
<dbReference type="Gene3D" id="1.10.10.10">
    <property type="entry name" value="Winged helix-like DNA-binding domain superfamily/Winged helix DNA-binding domain"/>
    <property type="match status" value="1"/>
</dbReference>
<name>A0A6A6VYS0_9PEZI</name>
<protein>
    <recommendedName>
        <fullName evidence="4">HTH La-type RNA-binding domain-containing protein</fullName>
    </recommendedName>
</protein>
<dbReference type="GeneID" id="54485504"/>
<feature type="compositionally biased region" description="Acidic residues" evidence="3">
    <location>
        <begin position="612"/>
        <end position="621"/>
    </location>
</feature>
<reference evidence="5" key="1">
    <citation type="journal article" date="2020" name="Stud. Mycol.">
        <title>101 Dothideomycetes genomes: a test case for predicting lifestyles and emergence of pathogens.</title>
        <authorList>
            <person name="Haridas S."/>
            <person name="Albert R."/>
            <person name="Binder M."/>
            <person name="Bloem J."/>
            <person name="Labutti K."/>
            <person name="Salamov A."/>
            <person name="Andreopoulos B."/>
            <person name="Baker S."/>
            <person name="Barry K."/>
            <person name="Bills G."/>
            <person name="Bluhm B."/>
            <person name="Cannon C."/>
            <person name="Castanera R."/>
            <person name="Culley D."/>
            <person name="Daum C."/>
            <person name="Ezra D."/>
            <person name="Gonzalez J."/>
            <person name="Henrissat B."/>
            <person name="Kuo A."/>
            <person name="Liang C."/>
            <person name="Lipzen A."/>
            <person name="Lutzoni F."/>
            <person name="Magnuson J."/>
            <person name="Mondo S."/>
            <person name="Nolan M."/>
            <person name="Ohm R."/>
            <person name="Pangilinan J."/>
            <person name="Park H.-J."/>
            <person name="Ramirez L."/>
            <person name="Alfaro M."/>
            <person name="Sun H."/>
            <person name="Tritt A."/>
            <person name="Yoshinaga Y."/>
            <person name="Zwiers L.-H."/>
            <person name="Turgeon B."/>
            <person name="Goodwin S."/>
            <person name="Spatafora J."/>
            <person name="Crous P."/>
            <person name="Grigoriev I."/>
        </authorList>
    </citation>
    <scope>NUCLEOTIDE SEQUENCE</scope>
    <source>
        <strain evidence="5">CBS 121739</strain>
    </source>
</reference>
<feature type="compositionally biased region" description="Polar residues" evidence="3">
    <location>
        <begin position="595"/>
        <end position="605"/>
    </location>
</feature>
<feature type="compositionally biased region" description="Basic and acidic residues" evidence="3">
    <location>
        <begin position="622"/>
        <end position="632"/>
    </location>
</feature>
<feature type="region of interest" description="Disordered" evidence="3">
    <location>
        <begin position="145"/>
        <end position="171"/>
    </location>
</feature>
<dbReference type="GO" id="GO:0003729">
    <property type="term" value="F:mRNA binding"/>
    <property type="evidence" value="ECO:0007669"/>
    <property type="project" value="TreeGrafter"/>
</dbReference>
<dbReference type="Pfam" id="PF05383">
    <property type="entry name" value="La"/>
    <property type="match status" value="1"/>
</dbReference>
<dbReference type="Proteomes" id="UP000799437">
    <property type="component" value="Unassembled WGS sequence"/>
</dbReference>
<proteinExistence type="predicted"/>
<keyword evidence="1 2" id="KW-0694">RNA-binding</keyword>
<dbReference type="EMBL" id="ML996577">
    <property type="protein sequence ID" value="KAF2755375.1"/>
    <property type="molecule type" value="Genomic_DNA"/>
</dbReference>
<feature type="region of interest" description="Disordered" evidence="3">
    <location>
        <begin position="1"/>
        <end position="22"/>
    </location>
</feature>
<dbReference type="InterPro" id="IPR036390">
    <property type="entry name" value="WH_DNA-bd_sf"/>
</dbReference>
<dbReference type="PANTHER" id="PTHR22792:SF140">
    <property type="entry name" value="ACHILLES, ISOFORM A"/>
    <property type="match status" value="1"/>
</dbReference>
<dbReference type="InterPro" id="IPR045180">
    <property type="entry name" value="La_dom_prot"/>
</dbReference>
<feature type="domain" description="HTH La-type RNA-binding" evidence="4">
    <location>
        <begin position="34"/>
        <end position="125"/>
    </location>
</feature>
<dbReference type="AlphaFoldDB" id="A0A6A6VYS0"/>
<organism evidence="5 6">
    <name type="scientific">Pseudovirgaria hyperparasitica</name>
    <dbReference type="NCBI Taxonomy" id="470096"/>
    <lineage>
        <taxon>Eukaryota</taxon>
        <taxon>Fungi</taxon>
        <taxon>Dikarya</taxon>
        <taxon>Ascomycota</taxon>
        <taxon>Pezizomycotina</taxon>
        <taxon>Dothideomycetes</taxon>
        <taxon>Dothideomycetes incertae sedis</taxon>
        <taxon>Acrospermales</taxon>
        <taxon>Acrospermaceae</taxon>
        <taxon>Pseudovirgaria</taxon>
    </lineage>
</organism>
<feature type="region of interest" description="Disordered" evidence="3">
    <location>
        <begin position="585"/>
        <end position="632"/>
    </location>
</feature>
<dbReference type="InterPro" id="IPR018606">
    <property type="entry name" value="Arb1"/>
</dbReference>
<dbReference type="GO" id="GO:0033167">
    <property type="term" value="C:ARC complex"/>
    <property type="evidence" value="ECO:0007669"/>
    <property type="project" value="InterPro"/>
</dbReference>
<dbReference type="SUPFAM" id="SSF46785">
    <property type="entry name" value="Winged helix' DNA-binding domain"/>
    <property type="match status" value="1"/>
</dbReference>
<dbReference type="PANTHER" id="PTHR22792">
    <property type="entry name" value="LUPUS LA PROTEIN-RELATED"/>
    <property type="match status" value="1"/>
</dbReference>
<evidence type="ECO:0000313" key="5">
    <source>
        <dbReference type="EMBL" id="KAF2755375.1"/>
    </source>
</evidence>
<evidence type="ECO:0000313" key="6">
    <source>
        <dbReference type="Proteomes" id="UP000799437"/>
    </source>
</evidence>
<dbReference type="InterPro" id="IPR036388">
    <property type="entry name" value="WH-like_DNA-bd_sf"/>
</dbReference>
<dbReference type="InterPro" id="IPR006630">
    <property type="entry name" value="La_HTH"/>
</dbReference>
<gene>
    <name evidence="5" type="ORF">EJ05DRAFT_478392</name>
</gene>
<keyword evidence="6" id="KW-1185">Reference proteome</keyword>
<dbReference type="SMART" id="SM00715">
    <property type="entry name" value="LA"/>
    <property type="match status" value="1"/>
</dbReference>
<evidence type="ECO:0000256" key="3">
    <source>
        <dbReference type="SAM" id="MobiDB-lite"/>
    </source>
</evidence>
<accession>A0A6A6VYS0</accession>
<sequence>MAPGMVSNSDLPQVLPETDLSSDQVKSPVICAQEIQDHPRGDEIRRQVEYYFSDANLVTDEYLLEACNGIENKPVSIKKICRFSKMRSFKPYTQVVAALRLSPFLNVSEDGKGISRKLPLRPYQLAGGDEDGDSDLELENKEGEAEVVVQSPAPQPKKFEPVKSTNPNITKNLAKPTGFEEYHAEGPITPAEYKDDQALFDPECSFSERIESAIQRFKVKKKLHQEHARIFTAFMKYGGVEIRAQFSGLDQKELKEKDIYELTRLMATHFVSSDKDDDELWVVDFVGVVSGFLSSQFPLFHQDYSRERVKIATQTIRTFYNYILHHNVCPEYNDQIFAARKICESADEELLKVQTVGYAFPGAFNVACSVLFGGYYNGKYIGNQPWALDGDQTANPHLFEYVRWTPGQGFSQKEAQIVMQTAVAAVGTYDQSYRLTQEDLQNFDMREVEDLGLEVVSIVLATPEVLALYAELNKEYQHKLDMRPLGKMVCKPWSIPDFTPHDISAAAAKKRVLDLDRTFEFWIEDEILEDCFVGMKLDGTIWKLALGDGIWILDNVREVYCSFFKWLPNELIMGDRRILREPQWYPHGRGGKATPSESGETQNAKEIQGGEEANDCSDVEEDKDKRANEEGL</sequence>
<evidence type="ECO:0000256" key="2">
    <source>
        <dbReference type="PROSITE-ProRule" id="PRU00332"/>
    </source>
</evidence>